<sequence length="654" mass="72325">MTFVNNIKTNDSRVDIQVLRGFAVLIVLLYHAKIDFIKFGYLGVDIFFVISGFLITGLLKREIEAGTFRFSKFYFRRAKRLLPALYVVILVTAILAPLFLGSRELSDFKIQVLGAVTFTENIVLWRQSGYFEGAAELKPLLHIWSLAIEEQYYLVIPLVMFVLPRRFLFSVFLLCALLSLALCFYIADLNQSAAFYLLPTRGWELAAGSVGALISIGPRTDSFLRKMFWPSIIVIALAPLVSMASYHPGPDAVLVCLATLVIILRNHRALNSGLIQNSMARVGDISYSLYLVHWPIFAFLNNVWVGEGGVDAPISWRLGLILLSFVLAYALHRYIEEPVRKLDIKATKKVIFGAFATTASLLLTTTGISYAVESEKDYEHIRRANKGLHEKCEFTSDFKSVAACKTSDSPSILVWGDSFAMHLVPGIVGSGADGVIQATRSLCGPFIGLAPLAPQRGYNENWAESCISFNDSVFEYLKGAESVKFVVLSSPFGQYLNDDAYNFKRKNSGIGFETISGGPSLALEGIKSTIDKLHSIGKKVVVVGPPPSGGFDMGLCAERMDSGLVTAGAFKGCQFDVEMHHKKSSDVIGFLKEIPKISNVNVLNFENYLCKDGYCDTYINGVFIYRDSGHFSYEGSTFLGKEMSLASTLKEMAR</sequence>
<evidence type="ECO:0000256" key="1">
    <source>
        <dbReference type="SAM" id="Phobius"/>
    </source>
</evidence>
<feature type="transmembrane region" description="Helical" evidence="1">
    <location>
        <begin position="39"/>
        <end position="59"/>
    </location>
</feature>
<dbReference type="Proteomes" id="UP000381378">
    <property type="component" value="Unassembled WGS sequence"/>
</dbReference>
<feature type="domain" description="SGNH" evidence="3">
    <location>
        <begin position="391"/>
        <end position="643"/>
    </location>
</feature>
<keyword evidence="1" id="KW-1133">Transmembrane helix</keyword>
<feature type="transmembrane region" description="Helical" evidence="1">
    <location>
        <begin position="141"/>
        <end position="160"/>
    </location>
</feature>
<dbReference type="AlphaFoldDB" id="A0A5E7RV84"/>
<dbReference type="GO" id="GO:0016020">
    <property type="term" value="C:membrane"/>
    <property type="evidence" value="ECO:0007669"/>
    <property type="project" value="TreeGrafter"/>
</dbReference>
<evidence type="ECO:0000313" key="5">
    <source>
        <dbReference type="Proteomes" id="UP000381378"/>
    </source>
</evidence>
<evidence type="ECO:0000259" key="2">
    <source>
        <dbReference type="Pfam" id="PF01757"/>
    </source>
</evidence>
<dbReference type="PANTHER" id="PTHR23028">
    <property type="entry name" value="ACETYLTRANSFERASE"/>
    <property type="match status" value="1"/>
</dbReference>
<gene>
    <name evidence="4" type="ORF">PS928_00474</name>
</gene>
<evidence type="ECO:0000259" key="3">
    <source>
        <dbReference type="Pfam" id="PF19040"/>
    </source>
</evidence>
<dbReference type="EMBL" id="CABVJF010000002">
    <property type="protein sequence ID" value="VVP78371.1"/>
    <property type="molecule type" value="Genomic_DNA"/>
</dbReference>
<keyword evidence="1" id="KW-0812">Transmembrane</keyword>
<keyword evidence="1" id="KW-0472">Membrane</keyword>
<feature type="transmembrane region" description="Helical" evidence="1">
    <location>
        <begin position="80"/>
        <end position="100"/>
    </location>
</feature>
<protein>
    <recommendedName>
        <fullName evidence="6">Acyltransferase</fullName>
    </recommendedName>
</protein>
<dbReference type="GO" id="GO:0009103">
    <property type="term" value="P:lipopolysaccharide biosynthetic process"/>
    <property type="evidence" value="ECO:0007669"/>
    <property type="project" value="TreeGrafter"/>
</dbReference>
<feature type="transmembrane region" description="Helical" evidence="1">
    <location>
        <begin position="314"/>
        <end position="331"/>
    </location>
</feature>
<dbReference type="InterPro" id="IPR002656">
    <property type="entry name" value="Acyl_transf_3_dom"/>
</dbReference>
<evidence type="ECO:0000313" key="4">
    <source>
        <dbReference type="EMBL" id="VVP78371.1"/>
    </source>
</evidence>
<feature type="transmembrane region" description="Helical" evidence="1">
    <location>
        <begin position="228"/>
        <end position="246"/>
    </location>
</feature>
<evidence type="ECO:0008006" key="6">
    <source>
        <dbReference type="Google" id="ProtNLM"/>
    </source>
</evidence>
<dbReference type="InterPro" id="IPR043968">
    <property type="entry name" value="SGNH"/>
</dbReference>
<dbReference type="Pfam" id="PF19040">
    <property type="entry name" value="SGNH"/>
    <property type="match status" value="1"/>
</dbReference>
<dbReference type="PANTHER" id="PTHR23028:SF53">
    <property type="entry name" value="ACYL_TRANSF_3 DOMAIN-CONTAINING PROTEIN"/>
    <property type="match status" value="1"/>
</dbReference>
<proteinExistence type="predicted"/>
<feature type="domain" description="Acyltransferase 3" evidence="2">
    <location>
        <begin position="15"/>
        <end position="332"/>
    </location>
</feature>
<dbReference type="InterPro" id="IPR050879">
    <property type="entry name" value="Acyltransferase_3"/>
</dbReference>
<feature type="transmembrane region" description="Helical" evidence="1">
    <location>
        <begin position="167"/>
        <end position="187"/>
    </location>
</feature>
<feature type="transmembrane region" description="Helical" evidence="1">
    <location>
        <begin position="282"/>
        <end position="302"/>
    </location>
</feature>
<organism evidence="4 5">
    <name type="scientific">Pseudomonas fluorescens</name>
    <dbReference type="NCBI Taxonomy" id="294"/>
    <lineage>
        <taxon>Bacteria</taxon>
        <taxon>Pseudomonadati</taxon>
        <taxon>Pseudomonadota</taxon>
        <taxon>Gammaproteobacteria</taxon>
        <taxon>Pseudomonadales</taxon>
        <taxon>Pseudomonadaceae</taxon>
        <taxon>Pseudomonas</taxon>
    </lineage>
</organism>
<dbReference type="RefSeq" id="WP_191625228.1">
    <property type="nucleotide sequence ID" value="NZ_CABVJF010000002.1"/>
</dbReference>
<dbReference type="GO" id="GO:0016747">
    <property type="term" value="F:acyltransferase activity, transferring groups other than amino-acyl groups"/>
    <property type="evidence" value="ECO:0007669"/>
    <property type="project" value="InterPro"/>
</dbReference>
<dbReference type="Pfam" id="PF01757">
    <property type="entry name" value="Acyl_transf_3"/>
    <property type="match status" value="1"/>
</dbReference>
<name>A0A5E7RV84_PSEFL</name>
<feature type="transmembrane region" description="Helical" evidence="1">
    <location>
        <begin position="351"/>
        <end position="372"/>
    </location>
</feature>
<accession>A0A5E7RV84</accession>
<reference evidence="4 5" key="1">
    <citation type="submission" date="2019-09" db="EMBL/GenBank/DDBJ databases">
        <authorList>
            <person name="Chandra G."/>
            <person name="Truman W A."/>
        </authorList>
    </citation>
    <scope>NUCLEOTIDE SEQUENCE [LARGE SCALE GENOMIC DNA]</scope>
    <source>
        <strain evidence="4">PS928</strain>
    </source>
</reference>